<dbReference type="Proteomes" id="UP001497700">
    <property type="component" value="Unassembled WGS sequence"/>
</dbReference>
<sequence length="737" mass="80725">MNGPGTLNGSRLPPNPPGVNRNPSYDTALKGASLAFQKTTPKQPSTPSPSSRHADTRAIIAAASATSASRDHSRTVSQQTTGGSNNHDIEHGIKSQHLTQRLQPLANRSYGTPSHSYLAPGNKQTIVDPHSPSFIAASLAASRNASPIRPQTMQSHQHAHPPVKARRKHNISANESAASSVTSLDLATDTTSIPSTNALISMFEKKEDYTDPVKKEVKVSDNGKSLGAEVKPRARSPPRALDTIAKDELSPSRLASAVAWERAVSPSASESETTQKMSYQPKKAALDLKRHPPTPPPTRTKHKVNTPTHSETLESKGKLRASTPPPRPTSLADADAVVLPPRLKRPASQKTLLNDVRAQDAIAAKDQKLQSTRRAPEYPAPMNDAPEASTPQNRNYQSSPSSNGSFVSASSTPLSVSDSPIRGRSRPSSPKTIRPRRPTQSRPLSTYSLSTVSGTRPHSLPWQLRHAPASSLSVDSLASAMVASSLASSRVVPSSSPAQTRSLKPPLPPPRMPTPHMRQTLRKPASRSDEEEGSGARSSQHRRRRKRLGKLGGGHKHIHHEGARKRWREEITARERKRYEGVWASNRGLLLVPSPSNSPSRDSRHSHHQPHHQPNHHPHQHHQHHHLPPPPDQNKSSAKEKQKQKQIEWEEEKEQLVANAVARDIWSRSRLPADELAEVWDLVDRRGRGALDRAEFVVGMWLIDQRLRGRKIPRKVGESVWGSARGVRVGSLRGGKK</sequence>
<evidence type="ECO:0000313" key="1">
    <source>
        <dbReference type="EMBL" id="KAI4869421.1"/>
    </source>
</evidence>
<keyword evidence="2" id="KW-1185">Reference proteome</keyword>
<gene>
    <name evidence="1" type="ORF">F4820DRAFT_9502</name>
</gene>
<organism evidence="1 2">
    <name type="scientific">Hypoxylon rubiginosum</name>
    <dbReference type="NCBI Taxonomy" id="110542"/>
    <lineage>
        <taxon>Eukaryota</taxon>
        <taxon>Fungi</taxon>
        <taxon>Dikarya</taxon>
        <taxon>Ascomycota</taxon>
        <taxon>Pezizomycotina</taxon>
        <taxon>Sordariomycetes</taxon>
        <taxon>Xylariomycetidae</taxon>
        <taxon>Xylariales</taxon>
        <taxon>Hypoxylaceae</taxon>
        <taxon>Hypoxylon</taxon>
    </lineage>
</organism>
<proteinExistence type="predicted"/>
<comment type="caution">
    <text evidence="1">The sequence shown here is derived from an EMBL/GenBank/DDBJ whole genome shotgun (WGS) entry which is preliminary data.</text>
</comment>
<evidence type="ECO:0000313" key="2">
    <source>
        <dbReference type="Proteomes" id="UP001497700"/>
    </source>
</evidence>
<dbReference type="EMBL" id="MU393430">
    <property type="protein sequence ID" value="KAI4869421.1"/>
    <property type="molecule type" value="Genomic_DNA"/>
</dbReference>
<accession>A0ACB9ZC27</accession>
<name>A0ACB9ZC27_9PEZI</name>
<protein>
    <submittedName>
        <fullName evidence="1">Uncharacterized protein</fullName>
    </submittedName>
</protein>
<reference evidence="1 2" key="1">
    <citation type="journal article" date="2022" name="New Phytol.">
        <title>Ecological generalism drives hyperdiversity of secondary metabolite gene clusters in xylarialean endophytes.</title>
        <authorList>
            <person name="Franco M.E.E."/>
            <person name="Wisecaver J.H."/>
            <person name="Arnold A.E."/>
            <person name="Ju Y.M."/>
            <person name="Slot J.C."/>
            <person name="Ahrendt S."/>
            <person name="Moore L.P."/>
            <person name="Eastman K.E."/>
            <person name="Scott K."/>
            <person name="Konkel Z."/>
            <person name="Mondo S.J."/>
            <person name="Kuo A."/>
            <person name="Hayes R.D."/>
            <person name="Haridas S."/>
            <person name="Andreopoulos B."/>
            <person name="Riley R."/>
            <person name="LaButti K."/>
            <person name="Pangilinan J."/>
            <person name="Lipzen A."/>
            <person name="Amirebrahimi M."/>
            <person name="Yan J."/>
            <person name="Adam C."/>
            <person name="Keymanesh K."/>
            <person name="Ng V."/>
            <person name="Louie K."/>
            <person name="Northen T."/>
            <person name="Drula E."/>
            <person name="Henrissat B."/>
            <person name="Hsieh H.M."/>
            <person name="Youens-Clark K."/>
            <person name="Lutzoni F."/>
            <person name="Miadlikowska J."/>
            <person name="Eastwood D.C."/>
            <person name="Hamelin R.C."/>
            <person name="Grigoriev I.V."/>
            <person name="U'Ren J.M."/>
        </authorList>
    </citation>
    <scope>NUCLEOTIDE SEQUENCE [LARGE SCALE GENOMIC DNA]</scope>
    <source>
        <strain evidence="1 2">CBS 119005</strain>
    </source>
</reference>